<dbReference type="RefSeq" id="WP_265127250.1">
    <property type="nucleotide sequence ID" value="NZ_JAPCHY010000004.1"/>
</dbReference>
<dbReference type="Proteomes" id="UP001209922">
    <property type="component" value="Unassembled WGS sequence"/>
</dbReference>
<keyword evidence="2" id="KW-1185">Reference proteome</keyword>
<proteinExistence type="predicted"/>
<protein>
    <recommendedName>
        <fullName evidence="3">DUF2591 domain-containing protein</fullName>
    </recommendedName>
</protein>
<organism evidence="1 2">
    <name type="scientific">Xanthomonas chitinilytica</name>
    <dbReference type="NCBI Taxonomy" id="2989819"/>
    <lineage>
        <taxon>Bacteria</taxon>
        <taxon>Pseudomonadati</taxon>
        <taxon>Pseudomonadota</taxon>
        <taxon>Gammaproteobacteria</taxon>
        <taxon>Lysobacterales</taxon>
        <taxon>Lysobacteraceae</taxon>
        <taxon>Xanthomonas</taxon>
    </lineage>
</organism>
<accession>A0ABT3JV34</accession>
<evidence type="ECO:0000313" key="2">
    <source>
        <dbReference type="Proteomes" id="UP001209922"/>
    </source>
</evidence>
<reference evidence="1 2" key="1">
    <citation type="submission" date="2022-10" db="EMBL/GenBank/DDBJ databases">
        <title>Xanthomonas sp. H13-6.</title>
        <authorList>
            <person name="Liu X."/>
            <person name="Deng Z."/>
            <person name="Jiang Y."/>
            <person name="Yu T."/>
            <person name="Ai J."/>
        </authorList>
    </citation>
    <scope>NUCLEOTIDE SEQUENCE [LARGE SCALE GENOMIC DNA]</scope>
    <source>
        <strain evidence="1 2">H13-6</strain>
    </source>
</reference>
<evidence type="ECO:0000313" key="1">
    <source>
        <dbReference type="EMBL" id="MCW4472300.1"/>
    </source>
</evidence>
<sequence length="144" mass="15985">MTSPIRTLVSIRYCRDGRPWDSEVVATPSWKQVEEAIMRMDDHCFPIVVQSALECGSGAEAFEDDDSFHVIGGNGRFALFQNAGSWQYRNPQGSNAEARLWQSDQGYFCTESNLANLDLALRMARAFHETASFDAAESASRPAA</sequence>
<name>A0ABT3JV34_9XANT</name>
<dbReference type="EMBL" id="JAPCHY010000004">
    <property type="protein sequence ID" value="MCW4472300.1"/>
    <property type="molecule type" value="Genomic_DNA"/>
</dbReference>
<evidence type="ECO:0008006" key="3">
    <source>
        <dbReference type="Google" id="ProtNLM"/>
    </source>
</evidence>
<comment type="caution">
    <text evidence="1">The sequence shown here is derived from an EMBL/GenBank/DDBJ whole genome shotgun (WGS) entry which is preliminary data.</text>
</comment>
<gene>
    <name evidence="1" type="ORF">OK345_07265</name>
</gene>